<gene>
    <name evidence="2" type="ORF">AVDCRST_MAG79-3101</name>
</gene>
<proteinExistence type="predicted"/>
<organism evidence="2">
    <name type="scientific">uncultured Thermoleophilia bacterium</name>
    <dbReference type="NCBI Taxonomy" id="1497501"/>
    <lineage>
        <taxon>Bacteria</taxon>
        <taxon>Bacillati</taxon>
        <taxon>Actinomycetota</taxon>
        <taxon>Thermoleophilia</taxon>
        <taxon>environmental samples</taxon>
    </lineage>
</organism>
<sequence length="42" mass="4078">GARDGPERGGGATAPPGAPRAPRAARVDAGRGAGRAAARERL</sequence>
<feature type="non-terminal residue" evidence="2">
    <location>
        <position position="42"/>
    </location>
</feature>
<dbReference type="EMBL" id="CADCWC010000497">
    <property type="protein sequence ID" value="CAA9556101.1"/>
    <property type="molecule type" value="Genomic_DNA"/>
</dbReference>
<protein>
    <submittedName>
        <fullName evidence="2">Uncharacterized protein</fullName>
    </submittedName>
</protein>
<name>A0A6J4UPH4_9ACTN</name>
<reference evidence="2" key="1">
    <citation type="submission" date="2020-02" db="EMBL/GenBank/DDBJ databases">
        <authorList>
            <person name="Meier V. D."/>
        </authorList>
    </citation>
    <scope>NUCLEOTIDE SEQUENCE</scope>
    <source>
        <strain evidence="2">AVDCRST_MAG79</strain>
    </source>
</reference>
<evidence type="ECO:0000256" key="1">
    <source>
        <dbReference type="SAM" id="MobiDB-lite"/>
    </source>
</evidence>
<feature type="region of interest" description="Disordered" evidence="1">
    <location>
        <begin position="1"/>
        <end position="42"/>
    </location>
</feature>
<evidence type="ECO:0000313" key="2">
    <source>
        <dbReference type="EMBL" id="CAA9556101.1"/>
    </source>
</evidence>
<accession>A0A6J4UPH4</accession>
<dbReference type="AlphaFoldDB" id="A0A6J4UPH4"/>
<feature type="non-terminal residue" evidence="2">
    <location>
        <position position="1"/>
    </location>
</feature>